<keyword evidence="3 8" id="KW-1134">Transmembrane beta strand</keyword>
<dbReference type="InterPro" id="IPR012910">
    <property type="entry name" value="Plug_dom"/>
</dbReference>
<feature type="signal peptide" evidence="11">
    <location>
        <begin position="1"/>
        <end position="22"/>
    </location>
</feature>
<sequence>MKKKQILPFVICSSLCATGVAADQEDKKDDTEAMPEMVVQGTRLNDISGKEVKSADLAEALAKKSASVSLVRRSGIANDIILRGQKKDNINILIDGGKIYGACPNRMDPPPSHILTNNIESVEITEGPYDVENFGTLSGAVKITTKEPEEGMHGEVSLNVGSWNYLKGAATLTGGTDRVRAMASISRESSDQYEDGDGNDFAEQIENYDPTSKGRYQDKYRDLEAYEKSTFMGKLFVDITENQELKLSYTANRSDDVLYPSSPMDAIYDDSDVFDVQYVISDLGVWSRELSFQYYNSQVDHPMSNRYRLSSGPGSVNEKTHHLETEMQGAKVKNSWDLSDGTAMTVGLDFSRRNWDGAFEGKGMAAKIDGFVSIDDVDTDNAAIFVEAEKNIESFNLKLGARYDDTTIEPAGTQPSNDYSALSAFAFGTYGLQDGLKLFGGVGRSARVPDARELYLRFPTAGGVHIGNPDLDQVTNTEIDLGMELNAGSLYIKPKVFYSWLGDFIVYNDSKMMRRFDNVDATLYGFSVDGSWNFTDQIYLDFGLAWQRGEKDKAQPGQTDRDLPEIPPLKGTLALNWEYLNDSLARAEVVAADSWTRYDADNGEQELDSWAVLNLKVDHALTKNINLVLGVDNVFDETYAVSNTYKDLTLLEGGGGDVILMNEPGRYFYLNAAYRF</sequence>
<dbReference type="PROSITE" id="PS52016">
    <property type="entry name" value="TONB_DEPENDENT_REC_3"/>
    <property type="match status" value="1"/>
</dbReference>
<evidence type="ECO:0000259" key="13">
    <source>
        <dbReference type="Pfam" id="PF07715"/>
    </source>
</evidence>
<reference evidence="14" key="1">
    <citation type="journal article" date="2020" name="mSystems">
        <title>Genome- and Community-Level Interaction Insights into Carbon Utilization and Element Cycling Functions of Hydrothermarchaeota in Hydrothermal Sediment.</title>
        <authorList>
            <person name="Zhou Z."/>
            <person name="Liu Y."/>
            <person name="Xu W."/>
            <person name="Pan J."/>
            <person name="Luo Z.H."/>
            <person name="Li M."/>
        </authorList>
    </citation>
    <scope>NUCLEOTIDE SEQUENCE [LARGE SCALE GENOMIC DNA]</scope>
    <source>
        <strain evidence="14">HyVt-458</strain>
    </source>
</reference>
<evidence type="ECO:0000256" key="9">
    <source>
        <dbReference type="RuleBase" id="RU003357"/>
    </source>
</evidence>
<comment type="similarity">
    <text evidence="8 9">Belongs to the TonB-dependent receptor family.</text>
</comment>
<evidence type="ECO:0000256" key="1">
    <source>
        <dbReference type="ARBA" id="ARBA00004571"/>
    </source>
</evidence>
<dbReference type="InterPro" id="IPR039426">
    <property type="entry name" value="TonB-dep_rcpt-like"/>
</dbReference>
<keyword evidence="4 8" id="KW-0812">Transmembrane</keyword>
<dbReference type="AlphaFoldDB" id="A0A831WGQ9"/>
<keyword evidence="5 9" id="KW-0798">TonB box</keyword>
<dbReference type="PANTHER" id="PTHR30069">
    <property type="entry name" value="TONB-DEPENDENT OUTER MEMBRANE RECEPTOR"/>
    <property type="match status" value="1"/>
</dbReference>
<evidence type="ECO:0000256" key="8">
    <source>
        <dbReference type="PROSITE-ProRule" id="PRU01360"/>
    </source>
</evidence>
<feature type="domain" description="TonB-dependent receptor plug" evidence="13">
    <location>
        <begin position="53"/>
        <end position="131"/>
    </location>
</feature>
<dbReference type="GO" id="GO:0009279">
    <property type="term" value="C:cell outer membrane"/>
    <property type="evidence" value="ECO:0007669"/>
    <property type="project" value="UniProtKB-SubCell"/>
</dbReference>
<evidence type="ECO:0000256" key="3">
    <source>
        <dbReference type="ARBA" id="ARBA00022452"/>
    </source>
</evidence>
<evidence type="ECO:0000313" key="14">
    <source>
        <dbReference type="EMBL" id="HEC07851.1"/>
    </source>
</evidence>
<keyword evidence="2 8" id="KW-0813">Transport</keyword>
<evidence type="ECO:0000256" key="6">
    <source>
        <dbReference type="ARBA" id="ARBA00023136"/>
    </source>
</evidence>
<feature type="chain" id="PRO_5032564583" evidence="11">
    <location>
        <begin position="23"/>
        <end position="676"/>
    </location>
</feature>
<dbReference type="PANTHER" id="PTHR30069:SF49">
    <property type="entry name" value="OUTER MEMBRANE PROTEIN C"/>
    <property type="match status" value="1"/>
</dbReference>
<dbReference type="GO" id="GO:0015344">
    <property type="term" value="F:siderophore uptake transmembrane transporter activity"/>
    <property type="evidence" value="ECO:0007669"/>
    <property type="project" value="TreeGrafter"/>
</dbReference>
<protein>
    <submittedName>
        <fullName evidence="14">TonB-dependent receptor</fullName>
    </submittedName>
</protein>
<feature type="region of interest" description="Disordered" evidence="10">
    <location>
        <begin position="186"/>
        <end position="205"/>
    </location>
</feature>
<comment type="caution">
    <text evidence="14">The sequence shown here is derived from an EMBL/GenBank/DDBJ whole genome shotgun (WGS) entry which is preliminary data.</text>
</comment>
<feature type="domain" description="TonB-dependent receptor-like beta-barrel" evidence="12">
    <location>
        <begin position="238"/>
        <end position="634"/>
    </location>
</feature>
<keyword evidence="11" id="KW-0732">Signal</keyword>
<evidence type="ECO:0000256" key="11">
    <source>
        <dbReference type="SAM" id="SignalP"/>
    </source>
</evidence>
<dbReference type="InterPro" id="IPR037066">
    <property type="entry name" value="Plug_dom_sf"/>
</dbReference>
<accession>A0A831WGQ9</accession>
<name>A0A831WGQ9_9GAMM</name>
<comment type="subcellular location">
    <subcellularLocation>
        <location evidence="1 8">Cell outer membrane</location>
        <topology evidence="1 8">Multi-pass membrane protein</topology>
    </subcellularLocation>
</comment>
<keyword evidence="14" id="KW-0675">Receptor</keyword>
<evidence type="ECO:0000256" key="10">
    <source>
        <dbReference type="SAM" id="MobiDB-lite"/>
    </source>
</evidence>
<evidence type="ECO:0000256" key="2">
    <source>
        <dbReference type="ARBA" id="ARBA00022448"/>
    </source>
</evidence>
<dbReference type="GO" id="GO:0044718">
    <property type="term" value="P:siderophore transmembrane transport"/>
    <property type="evidence" value="ECO:0007669"/>
    <property type="project" value="TreeGrafter"/>
</dbReference>
<feature type="compositionally biased region" description="Acidic residues" evidence="10">
    <location>
        <begin position="191"/>
        <end position="200"/>
    </location>
</feature>
<dbReference type="CDD" id="cd01347">
    <property type="entry name" value="ligand_gated_channel"/>
    <property type="match status" value="1"/>
</dbReference>
<dbReference type="EMBL" id="DRLF01000463">
    <property type="protein sequence ID" value="HEC07851.1"/>
    <property type="molecule type" value="Genomic_DNA"/>
</dbReference>
<dbReference type="Proteomes" id="UP000886339">
    <property type="component" value="Unassembled WGS sequence"/>
</dbReference>
<evidence type="ECO:0000256" key="4">
    <source>
        <dbReference type="ARBA" id="ARBA00022692"/>
    </source>
</evidence>
<dbReference type="InterPro" id="IPR000531">
    <property type="entry name" value="Beta-barrel_TonB"/>
</dbReference>
<dbReference type="Gene3D" id="2.170.130.10">
    <property type="entry name" value="TonB-dependent receptor, plug domain"/>
    <property type="match status" value="1"/>
</dbReference>
<dbReference type="Pfam" id="PF00593">
    <property type="entry name" value="TonB_dep_Rec_b-barrel"/>
    <property type="match status" value="1"/>
</dbReference>
<gene>
    <name evidence="14" type="ORF">ENJ12_13425</name>
</gene>
<keyword evidence="7 8" id="KW-0998">Cell outer membrane</keyword>
<evidence type="ECO:0000256" key="5">
    <source>
        <dbReference type="ARBA" id="ARBA00023077"/>
    </source>
</evidence>
<evidence type="ECO:0000259" key="12">
    <source>
        <dbReference type="Pfam" id="PF00593"/>
    </source>
</evidence>
<dbReference type="InterPro" id="IPR036942">
    <property type="entry name" value="Beta-barrel_TonB_sf"/>
</dbReference>
<dbReference type="Pfam" id="PF07715">
    <property type="entry name" value="Plug"/>
    <property type="match status" value="1"/>
</dbReference>
<dbReference type="Gene3D" id="2.40.170.20">
    <property type="entry name" value="TonB-dependent receptor, beta-barrel domain"/>
    <property type="match status" value="1"/>
</dbReference>
<dbReference type="SUPFAM" id="SSF56935">
    <property type="entry name" value="Porins"/>
    <property type="match status" value="1"/>
</dbReference>
<proteinExistence type="inferred from homology"/>
<evidence type="ECO:0000256" key="7">
    <source>
        <dbReference type="ARBA" id="ARBA00023237"/>
    </source>
</evidence>
<organism evidence="14">
    <name type="scientific">Thiolapillus brandeum</name>
    <dbReference type="NCBI Taxonomy" id="1076588"/>
    <lineage>
        <taxon>Bacteria</taxon>
        <taxon>Pseudomonadati</taxon>
        <taxon>Pseudomonadota</taxon>
        <taxon>Gammaproteobacteria</taxon>
        <taxon>Chromatiales</taxon>
        <taxon>Sedimenticolaceae</taxon>
        <taxon>Thiolapillus</taxon>
    </lineage>
</organism>
<keyword evidence="6 8" id="KW-0472">Membrane</keyword>